<organism evidence="2 3">
    <name type="scientific">Citrus sinensis</name>
    <name type="common">Sweet orange</name>
    <name type="synonym">Citrus aurantium var. sinensis</name>
    <dbReference type="NCBI Taxonomy" id="2711"/>
    <lineage>
        <taxon>Eukaryota</taxon>
        <taxon>Viridiplantae</taxon>
        <taxon>Streptophyta</taxon>
        <taxon>Embryophyta</taxon>
        <taxon>Tracheophyta</taxon>
        <taxon>Spermatophyta</taxon>
        <taxon>Magnoliopsida</taxon>
        <taxon>eudicotyledons</taxon>
        <taxon>Gunneridae</taxon>
        <taxon>Pentapetalae</taxon>
        <taxon>rosids</taxon>
        <taxon>malvids</taxon>
        <taxon>Sapindales</taxon>
        <taxon>Rutaceae</taxon>
        <taxon>Aurantioideae</taxon>
        <taxon>Citrus</taxon>
    </lineage>
</organism>
<evidence type="ECO:0000256" key="1">
    <source>
        <dbReference type="SAM" id="MobiDB-lite"/>
    </source>
</evidence>
<dbReference type="PANTHER" id="PTHR35507">
    <property type="entry name" value="OS09G0488600 PROTEIN"/>
    <property type="match status" value="1"/>
</dbReference>
<dbReference type="OrthoDB" id="1894403at2759"/>
<feature type="region of interest" description="Disordered" evidence="1">
    <location>
        <begin position="437"/>
        <end position="517"/>
    </location>
</feature>
<reference evidence="2 3" key="1">
    <citation type="submission" date="2014-04" db="EMBL/GenBank/DDBJ databases">
        <authorList>
            <consortium name="International Citrus Genome Consortium"/>
            <person name="Gmitter F."/>
            <person name="Chen C."/>
            <person name="Farmerie W."/>
            <person name="Harkins T."/>
            <person name="Desany B."/>
            <person name="Mohiuddin M."/>
            <person name="Kodira C."/>
            <person name="Borodovsky M."/>
            <person name="Lomsadze A."/>
            <person name="Burns P."/>
            <person name="Jenkins J."/>
            <person name="Prochnik S."/>
            <person name="Shu S."/>
            <person name="Chapman J."/>
            <person name="Pitluck S."/>
            <person name="Schmutz J."/>
            <person name="Rokhsar D."/>
        </authorList>
    </citation>
    <scope>NUCLEOTIDE SEQUENCE</scope>
</reference>
<evidence type="ECO:0000313" key="2">
    <source>
        <dbReference type="EMBL" id="KDO64855.1"/>
    </source>
</evidence>
<keyword evidence="3" id="KW-1185">Reference proteome</keyword>
<feature type="compositionally biased region" description="Low complexity" evidence="1">
    <location>
        <begin position="446"/>
        <end position="458"/>
    </location>
</feature>
<feature type="compositionally biased region" description="Polar residues" evidence="1">
    <location>
        <begin position="465"/>
        <end position="490"/>
    </location>
</feature>
<dbReference type="STRING" id="2711.A0A067FFF0"/>
<sequence>MHEADNDPGFGPGSRSAAQMAQMPPPPALVSLNAFRSMPSPSPRRLSSNFKRPSEPVSRRNLAWVSLEGRLVNADKASSARAVKGGLSREEAVAWELFSPIQRFLIVAVIGVAAAESKKNRLISQLTKSVEFRDQVLSSMQQKLDSLCEQLYYVKDQQGIIANMSLSGKAESAQSETFGSDKINFVDCGCWLCDQHHNQLSGFAQGSCAGKNSSGDEMMPYKMIHAIESEQEERRMSDLSDWASSSGISAAEFQMSGFSIEQDICNLRKECEEKDTTIKELTTLVQSTNVRGSKRISELEDIILRKNFIITRLKKDMLVLEQKVVQLTRQQRSSSSASTSASDSNCWQLPTMVNNVIYDMDSTTSPSSSDSDSPSKNRLVAIKQIVASDRAVATDLPVVPVAKFQDTPLRDSAAKFQDSPPQSPMAKFQDIPLRRGQLASTSRQRSVSPKVSSSLLKPMGRSKKPQSSPLRETPTNQKSRTTSSLRQKQSPVRGEFKKARRQPLTASKDAAPPKRWA</sequence>
<dbReference type="AlphaFoldDB" id="A0A067FFF0"/>
<dbReference type="Proteomes" id="UP000027120">
    <property type="component" value="Unassembled WGS sequence"/>
</dbReference>
<dbReference type="EMBL" id="KK784905">
    <property type="protein sequence ID" value="KDO64855.1"/>
    <property type="molecule type" value="Genomic_DNA"/>
</dbReference>
<proteinExistence type="predicted"/>
<feature type="compositionally biased region" description="Low complexity" evidence="1">
    <location>
        <begin position="36"/>
        <end position="48"/>
    </location>
</feature>
<dbReference type="PANTHER" id="PTHR35507:SF1">
    <property type="entry name" value="TMF_TATA_BD DOMAIN-CONTAINING PROTEIN"/>
    <property type="match status" value="1"/>
</dbReference>
<evidence type="ECO:0000313" key="3">
    <source>
        <dbReference type="Proteomes" id="UP000027120"/>
    </source>
</evidence>
<dbReference type="SMR" id="A0A067FFF0"/>
<accession>A0A067FFF0</accession>
<gene>
    <name evidence="2" type="ORF">CISIN_1g010127mg</name>
</gene>
<feature type="region of interest" description="Disordered" evidence="1">
    <location>
        <begin position="412"/>
        <end position="431"/>
    </location>
</feature>
<feature type="region of interest" description="Disordered" evidence="1">
    <location>
        <begin position="1"/>
        <end position="54"/>
    </location>
</feature>
<name>A0A067FFF0_CITSI</name>
<protein>
    <submittedName>
        <fullName evidence="2">Uncharacterized protein</fullName>
    </submittedName>
</protein>